<reference evidence="1" key="1">
    <citation type="submission" date="2023-03" db="EMBL/GenBank/DDBJ databases">
        <title>Massive genome expansion in bonnet fungi (Mycena s.s.) driven by repeated elements and novel gene families across ecological guilds.</title>
        <authorList>
            <consortium name="Lawrence Berkeley National Laboratory"/>
            <person name="Harder C.B."/>
            <person name="Miyauchi S."/>
            <person name="Viragh M."/>
            <person name="Kuo A."/>
            <person name="Thoen E."/>
            <person name="Andreopoulos B."/>
            <person name="Lu D."/>
            <person name="Skrede I."/>
            <person name="Drula E."/>
            <person name="Henrissat B."/>
            <person name="Morin E."/>
            <person name="Kohler A."/>
            <person name="Barry K."/>
            <person name="LaButti K."/>
            <person name="Morin E."/>
            <person name="Salamov A."/>
            <person name="Lipzen A."/>
            <person name="Mereny Z."/>
            <person name="Hegedus B."/>
            <person name="Baldrian P."/>
            <person name="Stursova M."/>
            <person name="Weitz H."/>
            <person name="Taylor A."/>
            <person name="Grigoriev I.V."/>
            <person name="Nagy L.G."/>
            <person name="Martin F."/>
            <person name="Kauserud H."/>
        </authorList>
    </citation>
    <scope>NUCLEOTIDE SEQUENCE</scope>
    <source>
        <strain evidence="1">9144</strain>
    </source>
</reference>
<protein>
    <submittedName>
        <fullName evidence="1">Uncharacterized protein</fullName>
    </submittedName>
</protein>
<sequence length="243" mass="25796">MGVKSPTCRIANGTALFPEAPIMLTLAHLSVSFDIENGAVRASVVPSSTVGFLGRIAYTGSSTTYAAIVRSASYSEASTPRRIRRRCTVIARRPRHFLSFHREWHILRAARKYSGRTAGADCVLYGISTGQSGPHSHRGPAGGVASFMPATGTPHGNCGFGPFTQPGQKYLRGGFKSREAAADAAFKGVQVRHPAHYISTTLSWSDGGGLADLDGIELLATHGLSLRMSRISNLARLCIGLVG</sequence>
<dbReference type="Proteomes" id="UP001219525">
    <property type="component" value="Unassembled WGS sequence"/>
</dbReference>
<evidence type="ECO:0000313" key="1">
    <source>
        <dbReference type="EMBL" id="KAJ7200305.1"/>
    </source>
</evidence>
<comment type="caution">
    <text evidence="1">The sequence shown here is derived from an EMBL/GenBank/DDBJ whole genome shotgun (WGS) entry which is preliminary data.</text>
</comment>
<evidence type="ECO:0000313" key="2">
    <source>
        <dbReference type="Proteomes" id="UP001219525"/>
    </source>
</evidence>
<organism evidence="1 2">
    <name type="scientific">Mycena pura</name>
    <dbReference type="NCBI Taxonomy" id="153505"/>
    <lineage>
        <taxon>Eukaryota</taxon>
        <taxon>Fungi</taxon>
        <taxon>Dikarya</taxon>
        <taxon>Basidiomycota</taxon>
        <taxon>Agaricomycotina</taxon>
        <taxon>Agaricomycetes</taxon>
        <taxon>Agaricomycetidae</taxon>
        <taxon>Agaricales</taxon>
        <taxon>Marasmiineae</taxon>
        <taxon>Mycenaceae</taxon>
        <taxon>Mycena</taxon>
    </lineage>
</organism>
<accession>A0AAD6YB74</accession>
<name>A0AAD6YB74_9AGAR</name>
<dbReference type="EMBL" id="JARJCW010000063">
    <property type="protein sequence ID" value="KAJ7200305.1"/>
    <property type="molecule type" value="Genomic_DNA"/>
</dbReference>
<gene>
    <name evidence="1" type="ORF">GGX14DRAFT_544901</name>
</gene>
<keyword evidence="2" id="KW-1185">Reference proteome</keyword>
<proteinExistence type="predicted"/>
<dbReference type="AlphaFoldDB" id="A0AAD6YB74"/>